<evidence type="ECO:0000313" key="9">
    <source>
        <dbReference type="Proteomes" id="UP000216021"/>
    </source>
</evidence>
<keyword evidence="4 5" id="KW-0413">Isomerase</keyword>
<organism evidence="8 9">
    <name type="scientific">Serratia oryzae</name>
    <dbReference type="NCBI Taxonomy" id="2034155"/>
    <lineage>
        <taxon>Bacteria</taxon>
        <taxon>Pseudomonadati</taxon>
        <taxon>Pseudomonadota</taxon>
        <taxon>Gammaproteobacteria</taxon>
        <taxon>Enterobacterales</taxon>
        <taxon>Yersiniaceae</taxon>
        <taxon>Serratia</taxon>
    </lineage>
</organism>
<dbReference type="GO" id="GO:0046417">
    <property type="term" value="P:chorismate metabolic process"/>
    <property type="evidence" value="ECO:0007669"/>
    <property type="project" value="InterPro"/>
</dbReference>
<dbReference type="InterPro" id="IPR051331">
    <property type="entry name" value="Chorismate_mutase-related"/>
</dbReference>
<dbReference type="Proteomes" id="UP000216021">
    <property type="component" value="Unassembled WGS sequence"/>
</dbReference>
<dbReference type="SMART" id="SM00830">
    <property type="entry name" value="CM_2"/>
    <property type="match status" value="1"/>
</dbReference>
<feature type="chain" id="PRO_5012345551" description="Chorismate mutase" evidence="6">
    <location>
        <begin position="25"/>
        <end position="191"/>
    </location>
</feature>
<name>A0A1S8CNM0_9GAMM</name>
<evidence type="ECO:0000256" key="3">
    <source>
        <dbReference type="ARBA" id="ARBA00022729"/>
    </source>
</evidence>
<dbReference type="UniPathway" id="UPA00120">
    <property type="reaction ID" value="UER00203"/>
</dbReference>
<evidence type="ECO:0000256" key="2">
    <source>
        <dbReference type="ARBA" id="ARBA00012404"/>
    </source>
</evidence>
<dbReference type="STRING" id="2034155.BMI79_01190"/>
<gene>
    <name evidence="8" type="ORF">BMI79_01190</name>
</gene>
<dbReference type="OrthoDB" id="8445094at2"/>
<dbReference type="EMBL" id="MOXD01000001">
    <property type="protein sequence ID" value="OMQ26976.1"/>
    <property type="molecule type" value="Genomic_DNA"/>
</dbReference>
<evidence type="ECO:0000256" key="1">
    <source>
        <dbReference type="ARBA" id="ARBA00004817"/>
    </source>
</evidence>
<dbReference type="Pfam" id="PF01817">
    <property type="entry name" value="CM_2"/>
    <property type="match status" value="1"/>
</dbReference>
<dbReference type="InterPro" id="IPR036979">
    <property type="entry name" value="CM_dom_sf"/>
</dbReference>
<dbReference type="Gene3D" id="1.20.59.10">
    <property type="entry name" value="Chorismate mutase"/>
    <property type="match status" value="1"/>
</dbReference>
<dbReference type="InterPro" id="IPR008240">
    <property type="entry name" value="Chorismate_mutase_periplasmic"/>
</dbReference>
<proteinExistence type="predicted"/>
<dbReference type="PANTHER" id="PTHR38041">
    <property type="entry name" value="CHORISMATE MUTASE"/>
    <property type="match status" value="1"/>
</dbReference>
<reference evidence="8 9" key="1">
    <citation type="submission" date="2016-11" db="EMBL/GenBank/DDBJ databases">
        <title>Rahnella oryzae sp. nov., isolated from rice root.</title>
        <authorList>
            <person name="Zhang X.-X."/>
            <person name="Zhang J."/>
        </authorList>
    </citation>
    <scope>NUCLEOTIDE SEQUENCE [LARGE SCALE GENOMIC DNA]</scope>
    <source>
        <strain evidence="8 9">J11-6</strain>
    </source>
</reference>
<sequence length="191" mass="21179">MDRKTSAKLLLLWTGLFFSVTTLAMPTQSADVASLINQRLSHMKDVAGYKAQHHLAIEDLPQEAKVLANSAAEAEKLGLDGESVKPFIQAQMDAAKAIQYRYRADWLSSPETGWQPAPLEQIRVKIGVLSTAILTGISQTLTQDGQFTDRAAFMKTVEQANLKDSDKERLWQSLRQIMLKNGTHKNAGMSH</sequence>
<feature type="signal peptide" evidence="6">
    <location>
        <begin position="1"/>
        <end position="24"/>
    </location>
</feature>
<keyword evidence="9" id="KW-1185">Reference proteome</keyword>
<dbReference type="GO" id="GO:0009697">
    <property type="term" value="P:salicylic acid biosynthetic process"/>
    <property type="evidence" value="ECO:0007669"/>
    <property type="project" value="TreeGrafter"/>
</dbReference>
<evidence type="ECO:0000259" key="7">
    <source>
        <dbReference type="PROSITE" id="PS51168"/>
    </source>
</evidence>
<dbReference type="SUPFAM" id="SSF48600">
    <property type="entry name" value="Chorismate mutase II"/>
    <property type="match status" value="1"/>
</dbReference>
<evidence type="ECO:0000256" key="4">
    <source>
        <dbReference type="ARBA" id="ARBA00023235"/>
    </source>
</evidence>
<dbReference type="PIRSF" id="PIRSF026640">
    <property type="entry name" value="Peripl_chor_mut"/>
    <property type="match status" value="1"/>
</dbReference>
<dbReference type="NCBIfam" id="NF005965">
    <property type="entry name" value="PRK08055.1"/>
    <property type="match status" value="1"/>
</dbReference>
<dbReference type="EC" id="5.4.99.5" evidence="2 5"/>
<comment type="function">
    <text evidence="5">Catalyzes the Claisen rearrangement of chorismate to prephenate.</text>
</comment>
<keyword evidence="3 6" id="KW-0732">Signal</keyword>
<dbReference type="PROSITE" id="PS51168">
    <property type="entry name" value="CHORISMATE_MUT_2"/>
    <property type="match status" value="1"/>
</dbReference>
<accession>A0A1S8CNM0</accession>
<protein>
    <recommendedName>
        <fullName evidence="2 5">Chorismate mutase</fullName>
        <ecNumber evidence="2 5">5.4.99.5</ecNumber>
    </recommendedName>
</protein>
<dbReference type="AlphaFoldDB" id="A0A1S8CNM0"/>
<dbReference type="NCBIfam" id="TIGR01806">
    <property type="entry name" value="CM_mono2"/>
    <property type="match status" value="1"/>
</dbReference>
<comment type="caution">
    <text evidence="8">The sequence shown here is derived from an EMBL/GenBank/DDBJ whole genome shotgun (WGS) entry which is preliminary data.</text>
</comment>
<dbReference type="PANTHER" id="PTHR38041:SF2">
    <property type="entry name" value="SECRETED CHORISMATE MUTASE"/>
    <property type="match status" value="1"/>
</dbReference>
<dbReference type="InterPro" id="IPR002701">
    <property type="entry name" value="CM_II_prokaryot"/>
</dbReference>
<evidence type="ECO:0000256" key="6">
    <source>
        <dbReference type="SAM" id="SignalP"/>
    </source>
</evidence>
<comment type="pathway">
    <text evidence="1 5">Metabolic intermediate biosynthesis; prephenate biosynthesis; prephenate from chorismate: step 1/1.</text>
</comment>
<feature type="domain" description="Chorismate mutase" evidence="7">
    <location>
        <begin position="1"/>
        <end position="103"/>
    </location>
</feature>
<dbReference type="GO" id="GO:0004106">
    <property type="term" value="F:chorismate mutase activity"/>
    <property type="evidence" value="ECO:0007669"/>
    <property type="project" value="UniProtKB-EC"/>
</dbReference>
<dbReference type="InterPro" id="IPR036263">
    <property type="entry name" value="Chorismate_II_sf"/>
</dbReference>
<evidence type="ECO:0000256" key="5">
    <source>
        <dbReference type="PIRNR" id="PIRNR026640"/>
    </source>
</evidence>
<evidence type="ECO:0000313" key="8">
    <source>
        <dbReference type="EMBL" id="OMQ26976.1"/>
    </source>
</evidence>
<dbReference type="RefSeq" id="WP_076940017.1">
    <property type="nucleotide sequence ID" value="NZ_MOXD01000001.1"/>
</dbReference>
<comment type="catalytic activity">
    <reaction evidence="5">
        <text>chorismate = prephenate</text>
        <dbReference type="Rhea" id="RHEA:13897"/>
        <dbReference type="ChEBI" id="CHEBI:29748"/>
        <dbReference type="ChEBI" id="CHEBI:29934"/>
        <dbReference type="EC" id="5.4.99.5"/>
    </reaction>
</comment>